<dbReference type="InterPro" id="IPR053981">
    <property type="entry name" value="Gp44/GpP-like_2nd"/>
</dbReference>
<gene>
    <name evidence="3" type="ORF">QO001_000862</name>
</gene>
<dbReference type="InterPro" id="IPR026276">
    <property type="entry name" value="Baseplate_GpP"/>
</dbReference>
<dbReference type="Gene3D" id="3.30.1920.10">
    <property type="entry name" value="Baseplate protein-like domains - 2 layer sandwich fold"/>
    <property type="match status" value="1"/>
</dbReference>
<evidence type="ECO:0000313" key="4">
    <source>
        <dbReference type="Proteomes" id="UP001223420"/>
    </source>
</evidence>
<dbReference type="SUPFAM" id="SSF69279">
    <property type="entry name" value="Phage tail proteins"/>
    <property type="match status" value="2"/>
</dbReference>
<dbReference type="Gene3D" id="2.30.300.10">
    <property type="entry name" value="Baseplate protein-like domain - beta roll fold"/>
    <property type="match status" value="1"/>
</dbReference>
<evidence type="ECO:0000259" key="2">
    <source>
        <dbReference type="Pfam" id="PF22255"/>
    </source>
</evidence>
<name>A0AAJ1TNE8_9HYPH</name>
<evidence type="ECO:0000313" key="3">
    <source>
        <dbReference type="EMBL" id="MDQ0541954.1"/>
    </source>
</evidence>
<dbReference type="Gene3D" id="3.55.50.10">
    <property type="entry name" value="Baseplate protein-like domains"/>
    <property type="match status" value="1"/>
</dbReference>
<sequence length="366" mass="39471">MPKPTEVAEIAVNGQRYSNFETVSVSRSGVDPFPKFAFTAASPIESAPNWAGMKLGIGDECEVILGGRQAISRGRITGRQPAYDAQQHGLQIVGTTNSATVVRATVDHNKGEFKGYKLSQIANAALKPYGTKFSTKGDTAGMDQPFEKVAVQFGETVFAFIERLCRMRNAYILCDKSGDLVGYRLDNAVKTIADLQEGRNILAASANFNYEGALSEIQTQGQRPGNDQRFGDAARDQSATVKNSSVKQHVPLVFAAEMPGDQAEMRMRAQHENGYNLADQLTVQITVQGWFRDESSLWLEHVGDPVSVYSPMLFTNDRLNLAIQAVNSTQGPAGTLSQLTLVLPGAYNGGDQVQTGGTPPGLYGAA</sequence>
<reference evidence="3" key="1">
    <citation type="submission" date="2023-07" db="EMBL/GenBank/DDBJ databases">
        <title>Genomic Encyclopedia of Type Strains, Phase IV (KMG-IV): sequencing the most valuable type-strain genomes for metagenomic binning, comparative biology and taxonomic classification.</title>
        <authorList>
            <person name="Goeker M."/>
        </authorList>
    </citation>
    <scope>NUCLEOTIDE SEQUENCE</scope>
    <source>
        <strain evidence="3">DSM 19569</strain>
    </source>
</reference>
<feature type="region of interest" description="Disordered" evidence="1">
    <location>
        <begin position="219"/>
        <end position="241"/>
    </location>
</feature>
<proteinExistence type="predicted"/>
<evidence type="ECO:0000256" key="1">
    <source>
        <dbReference type="SAM" id="MobiDB-lite"/>
    </source>
</evidence>
<accession>A0AAJ1TNE8</accession>
<dbReference type="AlphaFoldDB" id="A0AAJ1TNE8"/>
<dbReference type="PIRSF" id="PIRSF004440">
    <property type="entry name" value="GpP"/>
    <property type="match status" value="1"/>
</dbReference>
<protein>
    <submittedName>
        <fullName evidence="3">Prophage tail gpP-like protein</fullName>
    </submittedName>
</protein>
<dbReference type="Pfam" id="PF22255">
    <property type="entry name" value="Gp44-like_2nd"/>
    <property type="match status" value="1"/>
</dbReference>
<dbReference type="Proteomes" id="UP001223420">
    <property type="component" value="Unassembled WGS sequence"/>
</dbReference>
<comment type="caution">
    <text evidence="3">The sequence shown here is derived from an EMBL/GenBank/DDBJ whole genome shotgun (WGS) entry which is preliminary data.</text>
</comment>
<dbReference type="RefSeq" id="WP_230366602.1">
    <property type="nucleotide sequence ID" value="NZ_JAJALK010000006.1"/>
</dbReference>
<dbReference type="InterPro" id="IPR023399">
    <property type="entry name" value="Baseplate-like_2-layer_sand"/>
</dbReference>
<feature type="domain" description="Baseplate hub protein gp44/GpP-like second" evidence="2">
    <location>
        <begin position="101"/>
        <end position="181"/>
    </location>
</feature>
<organism evidence="3 4">
    <name type="scientific">Methylobacterium brachiatum</name>
    <dbReference type="NCBI Taxonomy" id="269660"/>
    <lineage>
        <taxon>Bacteria</taxon>
        <taxon>Pseudomonadati</taxon>
        <taxon>Pseudomonadota</taxon>
        <taxon>Alphaproteobacteria</taxon>
        <taxon>Hyphomicrobiales</taxon>
        <taxon>Methylobacteriaceae</taxon>
        <taxon>Methylobacterium</taxon>
    </lineage>
</organism>
<dbReference type="EMBL" id="JAUSWL010000001">
    <property type="protein sequence ID" value="MDQ0541954.1"/>
    <property type="molecule type" value="Genomic_DNA"/>
</dbReference>